<sequence length="43" mass="4970">MTGIELLRIKQDALMWLAVICTNDYGEQENAEDKRRTESALSR</sequence>
<comment type="caution">
    <text evidence="1">The sequence shown here is derived from an EMBL/GenBank/DDBJ whole genome shotgun (WGS) entry which is preliminary data.</text>
</comment>
<dbReference type="RefSeq" id="WP_289818214.1">
    <property type="nucleotide sequence ID" value="NZ_JAUEHU010000016.1"/>
</dbReference>
<organism evidence="1 2">
    <name type="scientific">Yersinia nurmii</name>
    <dbReference type="NCBI Taxonomy" id="685706"/>
    <lineage>
        <taxon>Bacteria</taxon>
        <taxon>Pseudomonadati</taxon>
        <taxon>Pseudomonadota</taxon>
        <taxon>Gammaproteobacteria</taxon>
        <taxon>Enterobacterales</taxon>
        <taxon>Yersiniaceae</taxon>
        <taxon>Yersinia</taxon>
    </lineage>
</organism>
<dbReference type="AlphaFoldDB" id="A0AAW7K1T4"/>
<evidence type="ECO:0000313" key="1">
    <source>
        <dbReference type="EMBL" id="MDN0088744.1"/>
    </source>
</evidence>
<gene>
    <name evidence="1" type="ORF">QVN42_15415</name>
</gene>
<reference evidence="1" key="1">
    <citation type="submission" date="2023-06" db="EMBL/GenBank/DDBJ databases">
        <authorList>
            <person name="Polev D.E."/>
            <person name="Saitova A.T."/>
            <person name="Bogumilchik E.A."/>
            <person name="Kokorina G.I."/>
            <person name="Voskresenskaia E.A."/>
        </authorList>
    </citation>
    <scope>NUCLEOTIDE SEQUENCE</scope>
    <source>
        <strain evidence="1">2145 StPb PI</strain>
    </source>
</reference>
<dbReference type="EMBL" id="JAUEHU010000016">
    <property type="protein sequence ID" value="MDN0088744.1"/>
    <property type="molecule type" value="Genomic_DNA"/>
</dbReference>
<accession>A0AAW7K1T4</accession>
<dbReference type="Proteomes" id="UP001167864">
    <property type="component" value="Unassembled WGS sequence"/>
</dbReference>
<proteinExistence type="predicted"/>
<protein>
    <submittedName>
        <fullName evidence="1">Uncharacterized protein</fullName>
    </submittedName>
</protein>
<name>A0AAW7K1T4_9GAMM</name>
<evidence type="ECO:0000313" key="2">
    <source>
        <dbReference type="Proteomes" id="UP001167864"/>
    </source>
</evidence>